<dbReference type="OrthoDB" id="434160at2759"/>
<organism evidence="6 7">
    <name type="scientific">Nematocida displodere</name>
    <dbReference type="NCBI Taxonomy" id="1805483"/>
    <lineage>
        <taxon>Eukaryota</taxon>
        <taxon>Fungi</taxon>
        <taxon>Fungi incertae sedis</taxon>
        <taxon>Microsporidia</taxon>
        <taxon>Nematocida</taxon>
    </lineage>
</organism>
<dbReference type="AlphaFoldDB" id="A0A177EEJ8"/>
<dbReference type="SUPFAM" id="SSF100920">
    <property type="entry name" value="Heat shock protein 70kD (HSP70), peptide-binding domain"/>
    <property type="match status" value="1"/>
</dbReference>
<gene>
    <name evidence="6" type="ORF">NEDG_00552</name>
</gene>
<dbReference type="RefSeq" id="XP_067544067.1">
    <property type="nucleotide sequence ID" value="XM_067687970.1"/>
</dbReference>
<feature type="signal peptide" evidence="5">
    <location>
        <begin position="1"/>
        <end position="28"/>
    </location>
</feature>
<name>A0A177EEJ8_9MICR</name>
<accession>A0A177EEJ8</accession>
<dbReference type="InterPro" id="IPR029047">
    <property type="entry name" value="HSP70_peptide-bd_sf"/>
</dbReference>
<evidence type="ECO:0000313" key="6">
    <source>
        <dbReference type="EMBL" id="OAG29419.1"/>
    </source>
</evidence>
<dbReference type="STRING" id="1805483.A0A177EEJ8"/>
<protein>
    <submittedName>
        <fullName evidence="6">Heat shock 7kDa protein 1/8</fullName>
    </submittedName>
</protein>
<dbReference type="EMBL" id="LTDL01000040">
    <property type="protein sequence ID" value="OAG29419.1"/>
    <property type="molecule type" value="Genomic_DNA"/>
</dbReference>
<proteinExistence type="inferred from homology"/>
<dbReference type="Gene3D" id="3.90.640.10">
    <property type="entry name" value="Actin, Chain A, domain 4"/>
    <property type="match status" value="1"/>
</dbReference>
<feature type="chain" id="PRO_5008060320" evidence="5">
    <location>
        <begin position="29"/>
        <end position="809"/>
    </location>
</feature>
<evidence type="ECO:0000256" key="1">
    <source>
        <dbReference type="ARBA" id="ARBA00007381"/>
    </source>
</evidence>
<keyword evidence="3" id="KW-0067">ATP-binding</keyword>
<dbReference type="Gene3D" id="3.30.420.40">
    <property type="match status" value="3"/>
</dbReference>
<reference evidence="6 7" key="1">
    <citation type="submission" date="2016-02" db="EMBL/GenBank/DDBJ databases">
        <title>Discovery of a natural microsporidian pathogen with a broad tissue tropism in Caenorhabditis elegans.</title>
        <authorList>
            <person name="Luallen R.J."/>
            <person name="Reinke A.W."/>
            <person name="Tong L."/>
            <person name="Botts M.R."/>
            <person name="Felix M.-A."/>
            <person name="Troemel E.R."/>
        </authorList>
    </citation>
    <scope>NUCLEOTIDE SEQUENCE [LARGE SCALE GENOMIC DNA]</scope>
    <source>
        <strain evidence="6 7">JUm2807</strain>
    </source>
</reference>
<dbReference type="Gene3D" id="2.60.34.10">
    <property type="entry name" value="Substrate Binding Domain Of DNAk, Chain A, domain 1"/>
    <property type="match status" value="1"/>
</dbReference>
<evidence type="ECO:0000256" key="4">
    <source>
        <dbReference type="SAM" id="MobiDB-lite"/>
    </source>
</evidence>
<dbReference type="SUPFAM" id="SSF53067">
    <property type="entry name" value="Actin-like ATPase domain"/>
    <property type="match status" value="2"/>
</dbReference>
<evidence type="ECO:0000256" key="3">
    <source>
        <dbReference type="ARBA" id="ARBA00022840"/>
    </source>
</evidence>
<dbReference type="Proteomes" id="UP000185944">
    <property type="component" value="Unassembled WGS sequence"/>
</dbReference>
<keyword evidence="7" id="KW-1185">Reference proteome</keyword>
<keyword evidence="2" id="KW-0547">Nucleotide-binding</keyword>
<dbReference type="InterPro" id="IPR013126">
    <property type="entry name" value="Hsp_70_fam"/>
</dbReference>
<evidence type="ECO:0000256" key="2">
    <source>
        <dbReference type="ARBA" id="ARBA00022741"/>
    </source>
</evidence>
<keyword evidence="5" id="KW-0732">Signal</keyword>
<dbReference type="PROSITE" id="PS00297">
    <property type="entry name" value="HSP70_1"/>
    <property type="match status" value="1"/>
</dbReference>
<dbReference type="PANTHER" id="PTHR19375">
    <property type="entry name" value="HEAT SHOCK PROTEIN 70KDA"/>
    <property type="match status" value="1"/>
</dbReference>
<dbReference type="GeneID" id="93646902"/>
<evidence type="ECO:0000313" key="7">
    <source>
        <dbReference type="Proteomes" id="UP000185944"/>
    </source>
</evidence>
<dbReference type="GO" id="GO:0140662">
    <property type="term" value="F:ATP-dependent protein folding chaperone"/>
    <property type="evidence" value="ECO:0007669"/>
    <property type="project" value="InterPro"/>
</dbReference>
<comment type="similarity">
    <text evidence="1">Belongs to the heat shock protein 70 family.</text>
</comment>
<feature type="region of interest" description="Disordered" evidence="4">
    <location>
        <begin position="786"/>
        <end position="809"/>
    </location>
</feature>
<dbReference type="GO" id="GO:0005524">
    <property type="term" value="F:ATP binding"/>
    <property type="evidence" value="ECO:0007669"/>
    <property type="project" value="UniProtKB-KW"/>
</dbReference>
<comment type="caution">
    <text evidence="6">The sequence shown here is derived from an EMBL/GenBank/DDBJ whole genome shotgun (WGS) entry which is preliminary data.</text>
</comment>
<dbReference type="Pfam" id="PF00012">
    <property type="entry name" value="HSP70"/>
    <property type="match status" value="2"/>
</dbReference>
<dbReference type="InterPro" id="IPR043129">
    <property type="entry name" value="ATPase_NBD"/>
</dbReference>
<feature type="compositionally biased region" description="Basic and acidic residues" evidence="4">
    <location>
        <begin position="795"/>
        <end position="809"/>
    </location>
</feature>
<dbReference type="InterPro" id="IPR018181">
    <property type="entry name" value="Heat_shock_70_CS"/>
</dbReference>
<keyword evidence="6" id="KW-0346">Stress response</keyword>
<dbReference type="VEuPathDB" id="MicrosporidiaDB:NEDG_00552"/>
<sequence>MNMSRFFTVRWTVAAVIAVLALVVRGEAQTKEESPVKVTQNENIVLGIDLGTTYSVVSMYNPTKASVEIASFGLGRNTLPSFIKMNIASQADALPLAKEELARAKEKYADKPYYFYQGVWLAKNQDQMIKPVVGWEALDQMKEENSDLSVKNSIYRFKPLMARSSKEADDDFVIRETREKVKYTIQERVEILTKEEEKVREQERIARREPKTNEITKVLAIVITDENNKEVGWTTPKDLSAMVLETLKYRVNKLLNDHRTSRKCVVTVPAYFNDKQKLETRFAARLAGLNVLDEGIINEPTSAAIAYAYTCARKTSVEELGGMEFLVFDWGGGTLDLSYLTLENKNLDVKAHSGDNFLGGENGNDLIYDYFVKTMKDQGTITKEKDLDVNTTIRLRHLVEKMKIDVCEQQNVIDVRIREKAKAEGAKADYSGAENNAVVKETFFISEALGSIDLSLSTERMNELFRVLYDKIRALIFNKATSSNNKTDGILNKINKTKGEVKNILYVGGSSRIPGARRLLMDIFDQADHCFELDADTCVSVGAAYHAAAHENLIESKDYIALIDALPMNMGIRLHDDVFDVMAKAGTQVPNRFHKTFATTSDGQKSVQIDIGQTPTETRRFTSTKTVGQFKLDMPENNQPKGKKLIEVTFDFGGGGDIEVEAKEIGNEKGEDNVHKITIKKQDSFMKQEEVEEMYEKYEKIRHEEDIWAAKGEAVRAFERLLDEILARAGTFDEGSDKRGELSRLHSENQYWLEHEIKNQTSLKDETLLDKVQEKTSELRAAFEALAASSEEAQPEEKAEEDYIPRDDL</sequence>
<dbReference type="FunFam" id="3.30.420.40:FF:000028">
    <property type="entry name" value="heat shock 70 kDa protein-like"/>
    <property type="match status" value="1"/>
</dbReference>
<evidence type="ECO:0000256" key="5">
    <source>
        <dbReference type="SAM" id="SignalP"/>
    </source>
</evidence>